<dbReference type="RefSeq" id="WP_187756122.1">
    <property type="nucleotide sequence ID" value="NZ_JABURY010000019.1"/>
</dbReference>
<evidence type="ECO:0000313" key="2">
    <source>
        <dbReference type="Proteomes" id="UP000651208"/>
    </source>
</evidence>
<gene>
    <name evidence="1" type="ORF">FcAc13_10240</name>
</gene>
<dbReference type="EMBL" id="JABURY010000019">
    <property type="protein sequence ID" value="MBC9131682.1"/>
    <property type="molecule type" value="Genomic_DNA"/>
</dbReference>
<name>A0ABR7QZP0_9GAMM</name>
<proteinExistence type="predicted"/>
<keyword evidence="2" id="KW-1185">Reference proteome</keyword>
<dbReference type="Pfam" id="PF16157">
    <property type="entry name" value="DUF4865"/>
    <property type="match status" value="1"/>
</dbReference>
<comment type="caution">
    <text evidence="1">The sequence shown here is derived from an EMBL/GenBank/DDBJ whole genome shotgun (WGS) entry which is preliminary data.</text>
</comment>
<organism evidence="1 2">
    <name type="scientific">Frischella japonica</name>
    <dbReference type="NCBI Taxonomy" id="2741544"/>
    <lineage>
        <taxon>Bacteria</taxon>
        <taxon>Pseudomonadati</taxon>
        <taxon>Pseudomonadota</taxon>
        <taxon>Gammaproteobacteria</taxon>
        <taxon>Orbales</taxon>
        <taxon>Orbaceae</taxon>
        <taxon>Frischella</taxon>
    </lineage>
</organism>
<evidence type="ECO:0000313" key="1">
    <source>
        <dbReference type="EMBL" id="MBC9131682.1"/>
    </source>
</evidence>
<reference evidence="1 2" key="1">
    <citation type="submission" date="2020-06" db="EMBL/GenBank/DDBJ databases">
        <title>Frischella cerana isolated from Apis cerana gut homogenate.</title>
        <authorList>
            <person name="Wolter L.A."/>
            <person name="Suenami S."/>
            <person name="Miyazaki R."/>
        </authorList>
    </citation>
    <scope>NUCLEOTIDE SEQUENCE [LARGE SCALE GENOMIC DNA]</scope>
    <source>
        <strain evidence="1 2">Ac13</strain>
    </source>
</reference>
<accession>A0ABR7QZP0</accession>
<sequence>MPAMQYKINLPSDYDMNIIKKRIKDNGHKTDRFPDLLFKAYLITEKANGSLTNSYCPLYIWQKSTSMNHFIFDGFFDNILDSFGWQTINIGIPLQVELTDEFSQSQFVLEEYHDIVPQSNLKNFVFQTTEYQDQLARVVIYNPDKWQYVNFTFFKNKPLVTDRTIYSLLHLSLG</sequence>
<dbReference type="Proteomes" id="UP000651208">
    <property type="component" value="Unassembled WGS sequence"/>
</dbReference>
<dbReference type="InterPro" id="IPR032349">
    <property type="entry name" value="DUF4865"/>
</dbReference>
<protein>
    <submittedName>
        <fullName evidence="1">DUF4865 family protein</fullName>
    </submittedName>
</protein>